<keyword evidence="1" id="KW-0472">Membrane</keyword>
<dbReference type="AlphaFoldDB" id="A0AA42C4L1"/>
<sequence length="423" mass="46123">MLIIVLLVLLYFLIPVVIIWLTHLSKTIQKIGAVVIAYVTGLVFGNVGILPNASAAFREILAGNTCLPSDELMTYAEQGLIPGSDLLVNQIAGLQHTLLNVVIPLAIPLLLFSLNLKRWLRLAKGAMFSLLLGLSSLLVVVVAGYFLFGKQIMEGWKVAGMLIGIYTGGAPNLAAISTALNVEPNQYILTNTYDMVLGAFCLIFLLTSAQRLFNLFLPRFSDSHRELVHEQIRLEQEDIDNYRGMLTEKGIPKLVIAFGLSVLIAAAGGGLGLLFPESAQTTVAILSITTFSLAASMVRAVNRLEKTFQFGMYFIIVFSLIVASMGDLRSMFSIEFLNLFFYVMLSVFGSMLVHVFLSWLFRVDSDTTIITITALTYSPPFVPVVAGALKNKDVIISGLTVGILGYAFGNYLGIALAFLLKGF</sequence>
<dbReference type="EMBL" id="JAPAAF010000004">
    <property type="protein sequence ID" value="MCW0481893.1"/>
    <property type="molecule type" value="Genomic_DNA"/>
</dbReference>
<proteinExistence type="predicted"/>
<organism evidence="2 3">
    <name type="scientific">Gaoshiqia sediminis</name>
    <dbReference type="NCBI Taxonomy" id="2986998"/>
    <lineage>
        <taxon>Bacteria</taxon>
        <taxon>Pseudomonadati</taxon>
        <taxon>Bacteroidota</taxon>
        <taxon>Bacteroidia</taxon>
        <taxon>Marinilabiliales</taxon>
        <taxon>Prolixibacteraceae</taxon>
        <taxon>Gaoshiqia</taxon>
    </lineage>
</organism>
<feature type="transmembrane region" description="Helical" evidence="1">
    <location>
        <begin position="97"/>
        <end position="116"/>
    </location>
</feature>
<accession>A0AA42C4L1</accession>
<evidence type="ECO:0000313" key="2">
    <source>
        <dbReference type="EMBL" id="MCW0481893.1"/>
    </source>
</evidence>
<keyword evidence="3" id="KW-1185">Reference proteome</keyword>
<feature type="transmembrane region" description="Helical" evidence="1">
    <location>
        <begin position="340"/>
        <end position="361"/>
    </location>
</feature>
<keyword evidence="1" id="KW-0812">Transmembrane</keyword>
<gene>
    <name evidence="2" type="ORF">N2K84_04065</name>
</gene>
<dbReference type="PANTHER" id="PTHR34289">
    <property type="entry name" value="PROTEIN, PUTATIVE (DUF819)-RELATED"/>
    <property type="match status" value="1"/>
</dbReference>
<feature type="transmembrane region" description="Helical" evidence="1">
    <location>
        <begin position="368"/>
        <end position="389"/>
    </location>
</feature>
<feature type="transmembrane region" description="Helical" evidence="1">
    <location>
        <begin position="310"/>
        <end position="328"/>
    </location>
</feature>
<dbReference type="RefSeq" id="WP_282590503.1">
    <property type="nucleotide sequence ID" value="NZ_JAPAAF010000004.1"/>
</dbReference>
<dbReference type="Pfam" id="PF05684">
    <property type="entry name" value="DUF819"/>
    <property type="match status" value="1"/>
</dbReference>
<dbReference type="PANTHER" id="PTHR34289:SF8">
    <property type="entry name" value="DUF819 DOMAIN-CONTAINING PROTEIN"/>
    <property type="match status" value="1"/>
</dbReference>
<keyword evidence="1" id="KW-1133">Transmembrane helix</keyword>
<feature type="transmembrane region" description="Helical" evidence="1">
    <location>
        <begin position="395"/>
        <end position="420"/>
    </location>
</feature>
<feature type="transmembrane region" description="Helical" evidence="1">
    <location>
        <begin position="254"/>
        <end position="275"/>
    </location>
</feature>
<protein>
    <submittedName>
        <fullName evidence="2">DUF819 family protein</fullName>
    </submittedName>
</protein>
<comment type="caution">
    <text evidence="2">The sequence shown here is derived from an EMBL/GenBank/DDBJ whole genome shotgun (WGS) entry which is preliminary data.</text>
</comment>
<evidence type="ECO:0000256" key="1">
    <source>
        <dbReference type="SAM" id="Phobius"/>
    </source>
</evidence>
<reference evidence="2" key="1">
    <citation type="submission" date="2022-10" db="EMBL/GenBank/DDBJ databases">
        <title>Gaoshiqiia sediminis gen. nov., sp. nov., isolated from coastal sediment.</title>
        <authorList>
            <person name="Yu W.X."/>
            <person name="Mu D.S."/>
            <person name="Du J.Z."/>
            <person name="Liang Y.Q."/>
        </authorList>
    </citation>
    <scope>NUCLEOTIDE SEQUENCE</scope>
    <source>
        <strain evidence="2">A06</strain>
    </source>
</reference>
<name>A0AA42C4L1_9BACT</name>
<dbReference type="InterPro" id="IPR008537">
    <property type="entry name" value="DUF819"/>
</dbReference>
<evidence type="ECO:0000313" key="3">
    <source>
        <dbReference type="Proteomes" id="UP001163821"/>
    </source>
</evidence>
<feature type="transmembrane region" description="Helical" evidence="1">
    <location>
        <begin position="31"/>
        <end position="50"/>
    </location>
</feature>
<dbReference type="Proteomes" id="UP001163821">
    <property type="component" value="Unassembled WGS sequence"/>
</dbReference>
<feature type="transmembrane region" description="Helical" evidence="1">
    <location>
        <begin position="128"/>
        <end position="148"/>
    </location>
</feature>
<feature type="transmembrane region" description="Helical" evidence="1">
    <location>
        <begin position="281"/>
        <end position="298"/>
    </location>
</feature>
<feature type="transmembrane region" description="Helical" evidence="1">
    <location>
        <begin position="195"/>
        <end position="217"/>
    </location>
</feature>
<feature type="transmembrane region" description="Helical" evidence="1">
    <location>
        <begin position="6"/>
        <end position="24"/>
    </location>
</feature>